<dbReference type="InterPro" id="IPR004090">
    <property type="entry name" value="Chemotax_Me-accpt_rcpt"/>
</dbReference>
<dbReference type="PRINTS" id="PR00260">
    <property type="entry name" value="CHEMTRNSDUCR"/>
</dbReference>
<keyword evidence="3 7" id="KW-0472">Membrane</keyword>
<dbReference type="Gene3D" id="6.10.340.10">
    <property type="match status" value="1"/>
</dbReference>
<dbReference type="CDD" id="cd06225">
    <property type="entry name" value="HAMP"/>
    <property type="match status" value="1"/>
</dbReference>
<dbReference type="Pfam" id="PF00015">
    <property type="entry name" value="MCPsignal"/>
    <property type="match status" value="1"/>
</dbReference>
<evidence type="ECO:0000259" key="8">
    <source>
        <dbReference type="PROSITE" id="PS50111"/>
    </source>
</evidence>
<dbReference type="InterPro" id="IPR003660">
    <property type="entry name" value="HAMP_dom"/>
</dbReference>
<accession>A0ABS1J8H1</accession>
<evidence type="ECO:0000256" key="5">
    <source>
        <dbReference type="ARBA" id="ARBA00029447"/>
    </source>
</evidence>
<dbReference type="PROSITE" id="PS50111">
    <property type="entry name" value="CHEMOTAXIS_TRANSDUC_2"/>
    <property type="match status" value="1"/>
</dbReference>
<dbReference type="Pfam" id="PF05227">
    <property type="entry name" value="CHASE3"/>
    <property type="match status" value="1"/>
</dbReference>
<comment type="subcellular location">
    <subcellularLocation>
        <location evidence="1">Cell membrane</location>
    </subcellularLocation>
</comment>
<proteinExistence type="inferred from homology"/>
<evidence type="ECO:0000313" key="11">
    <source>
        <dbReference type="Proteomes" id="UP000602284"/>
    </source>
</evidence>
<feature type="transmembrane region" description="Helical" evidence="7">
    <location>
        <begin position="191"/>
        <end position="211"/>
    </location>
</feature>
<feature type="domain" description="HAMP" evidence="9">
    <location>
        <begin position="212"/>
        <end position="266"/>
    </location>
</feature>
<dbReference type="RefSeq" id="WP_201633324.1">
    <property type="nucleotide sequence ID" value="NZ_JAEQNB010000002.1"/>
</dbReference>
<evidence type="ECO:0000256" key="7">
    <source>
        <dbReference type="SAM" id="Phobius"/>
    </source>
</evidence>
<dbReference type="Pfam" id="PF00672">
    <property type="entry name" value="HAMP"/>
    <property type="match status" value="1"/>
</dbReference>
<dbReference type="CDD" id="cd11386">
    <property type="entry name" value="MCP_signal"/>
    <property type="match status" value="1"/>
</dbReference>
<keyword evidence="7" id="KW-0812">Transmembrane</keyword>
<dbReference type="InterPro" id="IPR004089">
    <property type="entry name" value="MCPsignal_dom"/>
</dbReference>
<dbReference type="SMART" id="SM00283">
    <property type="entry name" value="MA"/>
    <property type="match status" value="1"/>
</dbReference>
<dbReference type="PROSITE" id="PS50885">
    <property type="entry name" value="HAMP"/>
    <property type="match status" value="1"/>
</dbReference>
<evidence type="ECO:0000313" key="10">
    <source>
        <dbReference type="EMBL" id="MBL0386577.1"/>
    </source>
</evidence>
<comment type="similarity">
    <text evidence="5">Belongs to the methyl-accepting chemotaxis (MCP) protein family.</text>
</comment>
<dbReference type="SMART" id="SM00304">
    <property type="entry name" value="HAMP"/>
    <property type="match status" value="1"/>
</dbReference>
<name>A0ABS1J8H1_9BACL</name>
<organism evidence="10 11">
    <name type="scientific">Tumebacillus amylolyticus</name>
    <dbReference type="NCBI Taxonomy" id="2801339"/>
    <lineage>
        <taxon>Bacteria</taxon>
        <taxon>Bacillati</taxon>
        <taxon>Bacillota</taxon>
        <taxon>Bacilli</taxon>
        <taxon>Bacillales</taxon>
        <taxon>Alicyclobacillaceae</taxon>
        <taxon>Tumebacillus</taxon>
    </lineage>
</organism>
<dbReference type="Proteomes" id="UP000602284">
    <property type="component" value="Unassembled WGS sequence"/>
</dbReference>
<evidence type="ECO:0000256" key="4">
    <source>
        <dbReference type="ARBA" id="ARBA00023224"/>
    </source>
</evidence>
<keyword evidence="7" id="KW-1133">Transmembrane helix</keyword>
<dbReference type="PANTHER" id="PTHR32089">
    <property type="entry name" value="METHYL-ACCEPTING CHEMOTAXIS PROTEIN MCPB"/>
    <property type="match status" value="1"/>
</dbReference>
<keyword evidence="11" id="KW-1185">Reference proteome</keyword>
<dbReference type="EMBL" id="JAEQNB010000002">
    <property type="protein sequence ID" value="MBL0386577.1"/>
    <property type="molecule type" value="Genomic_DNA"/>
</dbReference>
<protein>
    <submittedName>
        <fullName evidence="10">HAMP domain-containing protein</fullName>
    </submittedName>
</protein>
<feature type="domain" description="Methyl-accepting transducer" evidence="8">
    <location>
        <begin position="285"/>
        <end position="521"/>
    </location>
</feature>
<sequence length="571" mass="60962">MNIKKKRRYSLRVRMVIWNGIVVVLLLLIGWRCYQHFTSLEHLEGTVVEQLQPKSKAAEGLVVDLAAMQNSVRGYLLSGREDALAGYEAAVGKLHQDMEVVRSGELGHEGIQQLVESNLLPKVTALQSKLDAEVQQARGGHLDAARADSLTVDADVESLRTESNKLLAEFAKINAATWADGQQAIADAKGWIFYGGASAVLSAVLAIFVFIRTVLGPLREINLQLVEIAEGDADLTRKLNVNHNDEIGDLAGSYNKMTEKLRGLISQIRVSADQVSVSSEALTTTASVTTAATEQISSTIQEIADGAEHQVESVGACAQEMELMSISSKQIARNAGRVSEMAQHTSEIARAGNESIRSAIDQMTSIHTTIEGLSGVVQKLGERSEQIGNILGAITAISAQTNLLALNAAIEAARAGEQGRGFAVVADEVRKLAEQSSRSAQEISGLIQAIQEETTLAISSMELGTEEVTVGIGVVNEAGEKFQQILEAVTQVAERIQTVSTASDQMSDGTTHVVQQFGRISQVSTSAAAGTHNVSAVAQEQLASMKEIAGSASSLSSLAEELTMLVDKFKF</sequence>
<keyword evidence="4 6" id="KW-0807">Transducer</keyword>
<evidence type="ECO:0000256" key="1">
    <source>
        <dbReference type="ARBA" id="ARBA00004236"/>
    </source>
</evidence>
<dbReference type="PANTHER" id="PTHR32089:SF112">
    <property type="entry name" value="LYSOZYME-LIKE PROTEIN-RELATED"/>
    <property type="match status" value="1"/>
</dbReference>
<dbReference type="InterPro" id="IPR007891">
    <property type="entry name" value="CHASE3"/>
</dbReference>
<evidence type="ECO:0000259" key="9">
    <source>
        <dbReference type="PROSITE" id="PS50885"/>
    </source>
</evidence>
<dbReference type="SUPFAM" id="SSF58104">
    <property type="entry name" value="Methyl-accepting chemotaxis protein (MCP) signaling domain"/>
    <property type="match status" value="1"/>
</dbReference>
<gene>
    <name evidence="10" type="ORF">JJB07_07935</name>
</gene>
<evidence type="ECO:0000256" key="3">
    <source>
        <dbReference type="ARBA" id="ARBA00023136"/>
    </source>
</evidence>
<dbReference type="Gene3D" id="1.10.287.950">
    <property type="entry name" value="Methyl-accepting chemotaxis protein"/>
    <property type="match status" value="1"/>
</dbReference>
<evidence type="ECO:0000256" key="2">
    <source>
        <dbReference type="ARBA" id="ARBA00022475"/>
    </source>
</evidence>
<reference evidence="10 11" key="1">
    <citation type="submission" date="2021-01" db="EMBL/GenBank/DDBJ databases">
        <title>Tumebacillus sp. strain ITR2 16S ribosomal RNA gene Genome sequencing and assembly.</title>
        <authorList>
            <person name="Kang M."/>
        </authorList>
    </citation>
    <scope>NUCLEOTIDE SEQUENCE [LARGE SCALE GENOMIC DNA]</scope>
    <source>
        <strain evidence="10 11">ITR2</strain>
    </source>
</reference>
<comment type="caution">
    <text evidence="10">The sequence shown here is derived from an EMBL/GenBank/DDBJ whole genome shotgun (WGS) entry which is preliminary data.</text>
</comment>
<evidence type="ECO:0000256" key="6">
    <source>
        <dbReference type="PROSITE-ProRule" id="PRU00284"/>
    </source>
</evidence>
<keyword evidence="2" id="KW-1003">Cell membrane</keyword>
<feature type="transmembrane region" description="Helical" evidence="7">
    <location>
        <begin position="12"/>
        <end position="31"/>
    </location>
</feature>